<evidence type="ECO:0000259" key="4">
    <source>
        <dbReference type="PROSITE" id="PS50042"/>
    </source>
</evidence>
<dbReference type="Gene3D" id="2.60.120.10">
    <property type="entry name" value="Jelly Rolls"/>
    <property type="match status" value="1"/>
</dbReference>
<evidence type="ECO:0000256" key="1">
    <source>
        <dbReference type="ARBA" id="ARBA00023015"/>
    </source>
</evidence>
<organism evidence="6 7">
    <name type="scientific">Proteiniclasticum aestuarii</name>
    <dbReference type="NCBI Taxonomy" id="2817862"/>
    <lineage>
        <taxon>Bacteria</taxon>
        <taxon>Bacillati</taxon>
        <taxon>Bacillota</taxon>
        <taxon>Clostridia</taxon>
        <taxon>Eubacteriales</taxon>
        <taxon>Clostridiaceae</taxon>
        <taxon>Proteiniclasticum</taxon>
    </lineage>
</organism>
<evidence type="ECO:0000313" key="7">
    <source>
        <dbReference type="Proteomes" id="UP000664218"/>
    </source>
</evidence>
<dbReference type="CDD" id="cd00038">
    <property type="entry name" value="CAP_ED"/>
    <property type="match status" value="1"/>
</dbReference>
<dbReference type="InterPro" id="IPR012318">
    <property type="entry name" value="HTH_CRP"/>
</dbReference>
<sequence>MDKISLFDSLSTEQKNLILSKSIHRNYDKGEIIFSPGDPGDNLYIINSGEVKIYKLSSQGKQQVLHVLGPKDFLGEHALFDQKPIMNTAEAMKKTSICILKGSDIRDLLMEHPEMGLKILAQYAKKNVQVLDIVESMGLYDVEQRIAKYLLDLSREFSMNAFRLPFSKGTLASIIGTSQETLSRKLSSMQEEGILALSGQRNIEILDMEALEDILEG</sequence>
<keyword evidence="7" id="KW-1185">Reference proteome</keyword>
<dbReference type="SMART" id="SM00419">
    <property type="entry name" value="HTH_CRP"/>
    <property type="match status" value="1"/>
</dbReference>
<dbReference type="Pfam" id="PF00027">
    <property type="entry name" value="cNMP_binding"/>
    <property type="match status" value="1"/>
</dbReference>
<evidence type="ECO:0000259" key="5">
    <source>
        <dbReference type="PROSITE" id="PS51063"/>
    </source>
</evidence>
<accession>A0A939H899</accession>
<dbReference type="RefSeq" id="WP_207599485.1">
    <property type="nucleotide sequence ID" value="NZ_JAFNJU010000005.1"/>
</dbReference>
<proteinExistence type="predicted"/>
<dbReference type="GO" id="GO:0005829">
    <property type="term" value="C:cytosol"/>
    <property type="evidence" value="ECO:0007669"/>
    <property type="project" value="TreeGrafter"/>
</dbReference>
<dbReference type="PROSITE" id="PS51063">
    <property type="entry name" value="HTH_CRP_2"/>
    <property type="match status" value="1"/>
</dbReference>
<dbReference type="InterPro" id="IPR036390">
    <property type="entry name" value="WH_DNA-bd_sf"/>
</dbReference>
<dbReference type="SUPFAM" id="SSF46785">
    <property type="entry name" value="Winged helix' DNA-binding domain"/>
    <property type="match status" value="1"/>
</dbReference>
<keyword evidence="3" id="KW-0804">Transcription</keyword>
<evidence type="ECO:0000256" key="3">
    <source>
        <dbReference type="ARBA" id="ARBA00023163"/>
    </source>
</evidence>
<dbReference type="AlphaFoldDB" id="A0A939H899"/>
<dbReference type="InterPro" id="IPR000595">
    <property type="entry name" value="cNMP-bd_dom"/>
</dbReference>
<evidence type="ECO:0000313" key="6">
    <source>
        <dbReference type="EMBL" id="MBO1264966.1"/>
    </source>
</evidence>
<dbReference type="PROSITE" id="PS50042">
    <property type="entry name" value="CNMP_BINDING_3"/>
    <property type="match status" value="1"/>
</dbReference>
<dbReference type="GO" id="GO:0003677">
    <property type="term" value="F:DNA binding"/>
    <property type="evidence" value="ECO:0007669"/>
    <property type="project" value="UniProtKB-KW"/>
</dbReference>
<evidence type="ECO:0000256" key="2">
    <source>
        <dbReference type="ARBA" id="ARBA00023125"/>
    </source>
</evidence>
<dbReference type="Gene3D" id="1.10.10.10">
    <property type="entry name" value="Winged helix-like DNA-binding domain superfamily/Winged helix DNA-binding domain"/>
    <property type="match status" value="1"/>
</dbReference>
<dbReference type="GO" id="GO:0003700">
    <property type="term" value="F:DNA-binding transcription factor activity"/>
    <property type="evidence" value="ECO:0007669"/>
    <property type="project" value="TreeGrafter"/>
</dbReference>
<keyword evidence="1" id="KW-0805">Transcription regulation</keyword>
<dbReference type="CDD" id="cd00092">
    <property type="entry name" value="HTH_CRP"/>
    <property type="match status" value="1"/>
</dbReference>
<dbReference type="SUPFAM" id="SSF51206">
    <property type="entry name" value="cAMP-binding domain-like"/>
    <property type="match status" value="1"/>
</dbReference>
<dbReference type="SMART" id="SM00100">
    <property type="entry name" value="cNMP"/>
    <property type="match status" value="1"/>
</dbReference>
<dbReference type="PRINTS" id="PR00034">
    <property type="entry name" value="HTHCRP"/>
</dbReference>
<dbReference type="Pfam" id="PF13545">
    <property type="entry name" value="HTH_Crp_2"/>
    <property type="match status" value="1"/>
</dbReference>
<dbReference type="PANTHER" id="PTHR24567">
    <property type="entry name" value="CRP FAMILY TRANSCRIPTIONAL REGULATORY PROTEIN"/>
    <property type="match status" value="1"/>
</dbReference>
<protein>
    <submittedName>
        <fullName evidence="6">Crp/Fnr family transcriptional regulator</fullName>
    </submittedName>
</protein>
<dbReference type="InterPro" id="IPR018490">
    <property type="entry name" value="cNMP-bd_dom_sf"/>
</dbReference>
<dbReference type="PANTHER" id="PTHR24567:SF28">
    <property type="entry name" value="LISTERIOLYSIN REGULATORY PROTEIN"/>
    <property type="match status" value="1"/>
</dbReference>
<reference evidence="6" key="1">
    <citation type="submission" date="2021-03" db="EMBL/GenBank/DDBJ databases">
        <title>Proteiniclasticum marinus sp. nov., isolated from tidal flat sediment.</title>
        <authorList>
            <person name="Namirimu T."/>
            <person name="Yang J.-A."/>
            <person name="Yang S.-H."/>
            <person name="Kim Y.-J."/>
            <person name="Kwon K.K."/>
        </authorList>
    </citation>
    <scope>NUCLEOTIDE SEQUENCE</scope>
    <source>
        <strain evidence="6">SCR006</strain>
    </source>
</reference>
<dbReference type="InterPro" id="IPR050397">
    <property type="entry name" value="Env_Response_Regulators"/>
</dbReference>
<feature type="domain" description="HTH crp-type" evidence="5">
    <location>
        <begin position="140"/>
        <end position="209"/>
    </location>
</feature>
<name>A0A939H899_9CLOT</name>
<feature type="domain" description="Cyclic nucleotide-binding" evidence="4">
    <location>
        <begin position="6"/>
        <end position="126"/>
    </location>
</feature>
<dbReference type="InterPro" id="IPR036388">
    <property type="entry name" value="WH-like_DNA-bd_sf"/>
</dbReference>
<keyword evidence="2" id="KW-0238">DNA-binding</keyword>
<dbReference type="EMBL" id="JAFNJU010000005">
    <property type="protein sequence ID" value="MBO1264966.1"/>
    <property type="molecule type" value="Genomic_DNA"/>
</dbReference>
<dbReference type="Proteomes" id="UP000664218">
    <property type="component" value="Unassembled WGS sequence"/>
</dbReference>
<comment type="caution">
    <text evidence="6">The sequence shown here is derived from an EMBL/GenBank/DDBJ whole genome shotgun (WGS) entry which is preliminary data.</text>
</comment>
<gene>
    <name evidence="6" type="ORF">J3A84_07985</name>
</gene>
<dbReference type="InterPro" id="IPR014710">
    <property type="entry name" value="RmlC-like_jellyroll"/>
</dbReference>